<feature type="transmembrane region" description="Helical" evidence="1">
    <location>
        <begin position="59"/>
        <end position="77"/>
    </location>
</feature>
<reference evidence="2" key="1">
    <citation type="journal article" date="2020" name="Nature">
        <title>Giant virus diversity and host interactions through global metagenomics.</title>
        <authorList>
            <person name="Schulz F."/>
            <person name="Roux S."/>
            <person name="Paez-Espino D."/>
            <person name="Jungbluth S."/>
            <person name="Walsh D.A."/>
            <person name="Denef V.J."/>
            <person name="McMahon K.D."/>
            <person name="Konstantinidis K.T."/>
            <person name="Eloe-Fadrosh E.A."/>
            <person name="Kyrpides N.C."/>
            <person name="Woyke T."/>
        </authorList>
    </citation>
    <scope>NUCLEOTIDE SEQUENCE</scope>
    <source>
        <strain evidence="2">GVMAG-M-3300009161-36</strain>
    </source>
</reference>
<name>A0A6C0EW85_9ZZZZ</name>
<evidence type="ECO:0000256" key="1">
    <source>
        <dbReference type="SAM" id="Phobius"/>
    </source>
</evidence>
<accession>A0A6C0EW85</accession>
<feature type="transmembrane region" description="Helical" evidence="1">
    <location>
        <begin position="12"/>
        <end position="30"/>
    </location>
</feature>
<dbReference type="AlphaFoldDB" id="A0A6C0EW85"/>
<keyword evidence="1" id="KW-1133">Transmembrane helix</keyword>
<sequence length="126" mass="14668">MFDKLCTPAQLYLIISFILMILSYFGLNAISQQFTLNQSNNSFLQSLNFTYQKDARTSYMIQAVFIVLWTWLLSYLCNKGFSHLSWFLVLLPWVLMFLAFFVYIIEMVKGIFFNTTGSLSNALNLP</sequence>
<feature type="transmembrane region" description="Helical" evidence="1">
    <location>
        <begin position="84"/>
        <end position="105"/>
    </location>
</feature>
<dbReference type="EMBL" id="MN738968">
    <property type="protein sequence ID" value="QHT33416.1"/>
    <property type="molecule type" value="Genomic_DNA"/>
</dbReference>
<proteinExistence type="predicted"/>
<evidence type="ECO:0000313" key="2">
    <source>
        <dbReference type="EMBL" id="QHT33416.1"/>
    </source>
</evidence>
<organism evidence="2">
    <name type="scientific">viral metagenome</name>
    <dbReference type="NCBI Taxonomy" id="1070528"/>
    <lineage>
        <taxon>unclassified sequences</taxon>
        <taxon>metagenomes</taxon>
        <taxon>organismal metagenomes</taxon>
    </lineage>
</organism>
<protein>
    <submittedName>
        <fullName evidence="2">Uncharacterized protein</fullName>
    </submittedName>
</protein>
<keyword evidence="1" id="KW-0472">Membrane</keyword>
<keyword evidence="1" id="KW-0812">Transmembrane</keyword>